<dbReference type="EMBL" id="CP157390">
    <property type="protein sequence ID" value="XBM48826.1"/>
    <property type="molecule type" value="Genomic_DNA"/>
</dbReference>
<dbReference type="AlphaFoldDB" id="A0AAU7GG41"/>
<protein>
    <submittedName>
        <fullName evidence="2">DUF2087 domain-containing protein</fullName>
    </submittedName>
</protein>
<name>A0AAU7GG41_9MICO</name>
<feature type="domain" description="DUF2087" evidence="1">
    <location>
        <begin position="88"/>
        <end position="156"/>
    </location>
</feature>
<dbReference type="InterPro" id="IPR018656">
    <property type="entry name" value="DUF2087"/>
</dbReference>
<sequence length="160" mass="17087">MADNDWRRMLAALANQEARTAFARITLGLPLGEGARERRALETLLAAGLVSDAGDGPAVSESGIRAALAAGGRSRPTGVQRFLDADGRIDRYPSSAADRDELLRWVAERTLRPAEVLGERELTGRLAGLTGDPAALRRRLVDAGLVERTRSGSEYALPAP</sequence>
<organism evidence="2">
    <name type="scientific">Leifsonia sp. NPDC080035</name>
    <dbReference type="NCBI Taxonomy" id="3143936"/>
    <lineage>
        <taxon>Bacteria</taxon>
        <taxon>Bacillati</taxon>
        <taxon>Actinomycetota</taxon>
        <taxon>Actinomycetes</taxon>
        <taxon>Micrococcales</taxon>
        <taxon>Microbacteriaceae</taxon>
        <taxon>Leifsonia</taxon>
    </lineage>
</organism>
<dbReference type="Pfam" id="PF09860">
    <property type="entry name" value="DUF2087"/>
    <property type="match status" value="1"/>
</dbReference>
<evidence type="ECO:0000259" key="1">
    <source>
        <dbReference type="Pfam" id="PF09860"/>
    </source>
</evidence>
<evidence type="ECO:0000313" key="2">
    <source>
        <dbReference type="EMBL" id="XBM48826.1"/>
    </source>
</evidence>
<proteinExistence type="predicted"/>
<reference evidence="2" key="1">
    <citation type="submission" date="2024-05" db="EMBL/GenBank/DDBJ databases">
        <title>The Natural Products Discovery Center: Release of the First 8490 Sequenced Strains for Exploring Actinobacteria Biosynthetic Diversity.</title>
        <authorList>
            <person name="Kalkreuter E."/>
            <person name="Kautsar S.A."/>
            <person name="Yang D."/>
            <person name="Bader C.D."/>
            <person name="Teijaro C.N."/>
            <person name="Fluegel L."/>
            <person name="Davis C.M."/>
            <person name="Simpson J.R."/>
            <person name="Lauterbach L."/>
            <person name="Steele A.D."/>
            <person name="Gui C."/>
            <person name="Meng S."/>
            <person name="Li G."/>
            <person name="Viehrig K."/>
            <person name="Ye F."/>
            <person name="Su P."/>
            <person name="Kiefer A.F."/>
            <person name="Nichols A."/>
            <person name="Cepeda A.J."/>
            <person name="Yan W."/>
            <person name="Fan B."/>
            <person name="Jiang Y."/>
            <person name="Adhikari A."/>
            <person name="Zheng C.-J."/>
            <person name="Schuster L."/>
            <person name="Cowan T.M."/>
            <person name="Smanski M.J."/>
            <person name="Chevrette M.G."/>
            <person name="de Carvalho L.P.S."/>
            <person name="Shen B."/>
        </authorList>
    </citation>
    <scope>NUCLEOTIDE SEQUENCE</scope>
    <source>
        <strain evidence="2">NPDC080035</strain>
    </source>
</reference>
<dbReference type="RefSeq" id="WP_348788747.1">
    <property type="nucleotide sequence ID" value="NZ_CP157390.1"/>
</dbReference>
<accession>A0AAU7GG41</accession>
<gene>
    <name evidence="2" type="ORF">AAME72_02960</name>
</gene>